<sequence length="72" mass="7672">MIIDIIDGEVSQGELAERKNQRYAADAATDDGMRGLPDDAAGAYGLQRTVPMRWTAHPGRSMGAGAGVMHSR</sequence>
<dbReference type="AlphaFoldDB" id="A0A069PPZ4"/>
<dbReference type="Proteomes" id="UP000027466">
    <property type="component" value="Unassembled WGS sequence"/>
</dbReference>
<proteinExistence type="predicted"/>
<keyword evidence="2" id="KW-1185">Reference proteome</keyword>
<evidence type="ECO:0000313" key="2">
    <source>
        <dbReference type="Proteomes" id="UP000027466"/>
    </source>
</evidence>
<dbReference type="RefSeq" id="WP_035938562.1">
    <property type="nucleotide sequence ID" value="NZ_CADFFX010000017.1"/>
</dbReference>
<evidence type="ECO:0000313" key="1">
    <source>
        <dbReference type="EMBL" id="KDR42763.1"/>
    </source>
</evidence>
<accession>A0A069PPZ4</accession>
<dbReference type="STRING" id="60547.GCA_000751215_05889"/>
<gene>
    <name evidence="1" type="ORF">BG61_06365</name>
</gene>
<organism evidence="1 2">
    <name type="scientific">Caballeronia glathei</name>
    <dbReference type="NCBI Taxonomy" id="60547"/>
    <lineage>
        <taxon>Bacteria</taxon>
        <taxon>Pseudomonadati</taxon>
        <taxon>Pseudomonadota</taxon>
        <taxon>Betaproteobacteria</taxon>
        <taxon>Burkholderiales</taxon>
        <taxon>Burkholderiaceae</taxon>
        <taxon>Caballeronia</taxon>
    </lineage>
</organism>
<reference evidence="1 2" key="1">
    <citation type="submission" date="2014-03" db="EMBL/GenBank/DDBJ databases">
        <title>Draft Genome Sequences of Four Burkholderia Strains.</title>
        <authorList>
            <person name="Liu X.Y."/>
            <person name="Li C.X."/>
            <person name="Xu J.H."/>
        </authorList>
    </citation>
    <scope>NUCLEOTIDE SEQUENCE [LARGE SCALE GENOMIC DNA]</scope>
    <source>
        <strain evidence="1 2">DSM 50014</strain>
    </source>
</reference>
<dbReference type="EMBL" id="JFHC01000013">
    <property type="protein sequence ID" value="KDR42763.1"/>
    <property type="molecule type" value="Genomic_DNA"/>
</dbReference>
<protein>
    <submittedName>
        <fullName evidence="1">Uncharacterized protein</fullName>
    </submittedName>
</protein>
<name>A0A069PPZ4_9BURK</name>
<comment type="caution">
    <text evidence="1">The sequence shown here is derived from an EMBL/GenBank/DDBJ whole genome shotgun (WGS) entry which is preliminary data.</text>
</comment>